<evidence type="ECO:0008006" key="8">
    <source>
        <dbReference type="Google" id="ProtNLM"/>
    </source>
</evidence>
<proteinExistence type="predicted"/>
<evidence type="ECO:0000313" key="6">
    <source>
        <dbReference type="EMBL" id="KAK1763716.1"/>
    </source>
</evidence>
<dbReference type="Gene3D" id="1.25.40.20">
    <property type="entry name" value="Ankyrin repeat-containing domain"/>
    <property type="match status" value="2"/>
</dbReference>
<dbReference type="PRINTS" id="PR01415">
    <property type="entry name" value="ANKYRIN"/>
</dbReference>
<evidence type="ECO:0000313" key="7">
    <source>
        <dbReference type="Proteomes" id="UP001244011"/>
    </source>
</evidence>
<feature type="region of interest" description="Disordered" evidence="3">
    <location>
        <begin position="1359"/>
        <end position="1383"/>
    </location>
</feature>
<feature type="domain" description="Nephrocystin 3-like N-terminal" evidence="5">
    <location>
        <begin position="204"/>
        <end position="377"/>
    </location>
</feature>
<keyword evidence="1" id="KW-0677">Repeat</keyword>
<feature type="repeat" description="ANK" evidence="2">
    <location>
        <begin position="788"/>
        <end position="820"/>
    </location>
</feature>
<evidence type="ECO:0000256" key="1">
    <source>
        <dbReference type="ARBA" id="ARBA00022737"/>
    </source>
</evidence>
<dbReference type="PROSITE" id="PS50088">
    <property type="entry name" value="ANK_REPEAT"/>
    <property type="match status" value="3"/>
</dbReference>
<dbReference type="Gene3D" id="3.40.50.300">
    <property type="entry name" value="P-loop containing nucleotide triphosphate hydrolases"/>
    <property type="match status" value="1"/>
</dbReference>
<keyword evidence="7" id="KW-1185">Reference proteome</keyword>
<accession>A0AAJ0BX73</accession>
<name>A0AAJ0BX73_9PEZI</name>
<evidence type="ECO:0000256" key="3">
    <source>
        <dbReference type="SAM" id="MobiDB-lite"/>
    </source>
</evidence>
<feature type="repeat" description="ANK" evidence="2">
    <location>
        <begin position="855"/>
        <end position="887"/>
    </location>
</feature>
<dbReference type="PROSITE" id="PS50297">
    <property type="entry name" value="ANK_REP_REGION"/>
    <property type="match status" value="1"/>
</dbReference>
<dbReference type="GeneID" id="85316045"/>
<feature type="domain" description="GPI inositol-deacylase winged helix" evidence="4">
    <location>
        <begin position="490"/>
        <end position="570"/>
    </location>
</feature>
<dbReference type="InterPro" id="IPR002110">
    <property type="entry name" value="Ankyrin_rpt"/>
</dbReference>
<dbReference type="PANTHER" id="PTHR10039">
    <property type="entry name" value="AMELOGENIN"/>
    <property type="match status" value="1"/>
</dbReference>
<evidence type="ECO:0000256" key="2">
    <source>
        <dbReference type="PROSITE-ProRule" id="PRU00023"/>
    </source>
</evidence>
<feature type="repeat" description="ANK" evidence="2">
    <location>
        <begin position="756"/>
        <end position="788"/>
    </location>
</feature>
<dbReference type="RefSeq" id="XP_060279929.1">
    <property type="nucleotide sequence ID" value="XM_060432858.1"/>
</dbReference>
<dbReference type="InterPro" id="IPR027417">
    <property type="entry name" value="P-loop_NTPase"/>
</dbReference>
<dbReference type="Pfam" id="PF12796">
    <property type="entry name" value="Ank_2"/>
    <property type="match status" value="1"/>
</dbReference>
<dbReference type="InterPro" id="IPR054471">
    <property type="entry name" value="GPIID_WHD"/>
</dbReference>
<evidence type="ECO:0000259" key="5">
    <source>
        <dbReference type="Pfam" id="PF24883"/>
    </source>
</evidence>
<dbReference type="Pfam" id="PF24883">
    <property type="entry name" value="NPHP3_N"/>
    <property type="match status" value="1"/>
</dbReference>
<dbReference type="SMART" id="SM00248">
    <property type="entry name" value="ANK"/>
    <property type="match status" value="5"/>
</dbReference>
<dbReference type="SUPFAM" id="SSF52540">
    <property type="entry name" value="P-loop containing nucleoside triphosphate hydrolases"/>
    <property type="match status" value="1"/>
</dbReference>
<dbReference type="SUPFAM" id="SSF48403">
    <property type="entry name" value="Ankyrin repeat"/>
    <property type="match status" value="1"/>
</dbReference>
<dbReference type="Pfam" id="PF00023">
    <property type="entry name" value="Ank"/>
    <property type="match status" value="1"/>
</dbReference>
<dbReference type="EMBL" id="MU839025">
    <property type="protein sequence ID" value="KAK1763716.1"/>
    <property type="molecule type" value="Genomic_DNA"/>
</dbReference>
<sequence>MAEVLGLVSAIGAIVELTAKLGGTCVRYIDSVRKAPKVILEIQGTVTSLEEVLEDMKDFGDARLMKSKTLERVLSPGGELEACKGVMIHLQKLIDKYIDDVSPSGPGKKRLGIHAGVARAKWPLTEHKIRELLREMEQYHNKISEARDMESAVLNAAVSETVNKMRSDQVDQGYLERRRKVVEWLIHRNYAEDHKANNDQRLGGTGQWLLESTVYQEWLDGETRTLFCRGMPGAGKTFITAAVIEDLHGRFRQEPDSRVAIVYLYFNYRQEEKDQRAECLLSNLLGQLTRDLPPGASNAFNHVRNLHDLHNRPDRGAQPSLADILKAFHHVAAWYDRVFIVADALDECKMPSQCERLFSRIVSLQSQLHVRIFATSRLSREGQGIDEDNCLSLEIRASDADIGKYLDDKMPDLRDIVKEHPGIKENIKRNIISKADGIFLLAQLYMEHILRLSTVWEIEKRLDDFKKGNDHSETLALAYKGILDRIDDQGESARRLAQRALTWVTFATTSLTDMELRHALAVDKSMTEFEEKNLASVDKIVTACCGLLSINKKSHAVRLAHFSTKEYLESPECKWLPKPNREMAETCITYLSFREFSKGPIPKAEWFELGNLDTLLKKAPLLRYASFNWAHHLSQASDDETSQAGKDEILHLLLKLSNRPENLRLSLQVRLLLSRERFPAGIKTTHIVSYLGTPAFLRALSKGGTLVCNERDGSGRTAMHWAILRKDGSARAAAAAAAMVSQLLELKFDIDAADVEGRTPLHYASKAGDVAIVLLLLDRKAKTEVGRGSVTPLIEACCCGHAAVVRELLRRRANVNVISKGFGTPLSAAILGSSEDCVAEILGDPRLKKYHGDYEFGTALHEAACHGQLGIVTRLLDAGFDPNKTAGDVGTPLQVTAAGAYNFAQAGQNVEVARLLLDRGADVNAPGGKFGTALEAALGNDHGPMEELLRSRGAAEASTYGLDRRDSFLGPTELDLRLGQRRRLPKIVESQVRHFITAVMMDNEKVIKRYADMEIRAFREAVQSKNVSAIDLLCRVSVMAFEQTIDMVKYDMEGGDVAEGSERAPPTATTTTTTTLTASPPGSGLYTQLLMPVVGTTAKAAAFISFILGSHSTGTKQQRQDQQQQIRPGGGAGAAALHAVGAAGSKLELMTSTAVLILTEAIIDGDEEIIQMLSKYWASALRLISFPGKASDRMMEVLVTCRVEEFEGFFRENKTMDAKVRARLGVELLASAIQGRRGDAQMAQLAVNLAKIWSLALRNVVEKDYISYSRLEEFMRGLQKDFTAGVELHNWRNIERFGTACLEILVGMVADENATTAHIMAQMVTEGWQHALDHGGEHVIDKVIILDLVNEFWISINENEDEKSSGEEKENTNKSEKDKARTMETSRAWNVAGTMLKILHTAGRHGLPTIAAKISEVIAGNLDRASRSGKTVGVDAVRGQMLKSIVPWCKVDPSPVYYFEAMLTLLLAAQRTSCTAAAEVIDREIVAILRHPSRERDVLTGKVKEVTIGGDRPDDAAQLATVVRMLRENLTEGDILADEDAEYKFSSVTTVQVEMVEIDTGRDVSATDVTIPG</sequence>
<comment type="caution">
    <text evidence="6">The sequence shown here is derived from an EMBL/GenBank/DDBJ whole genome shotgun (WGS) entry which is preliminary data.</text>
</comment>
<dbReference type="InterPro" id="IPR036770">
    <property type="entry name" value="Ankyrin_rpt-contain_sf"/>
</dbReference>
<evidence type="ECO:0000259" key="4">
    <source>
        <dbReference type="Pfam" id="PF22939"/>
    </source>
</evidence>
<dbReference type="InterPro" id="IPR056884">
    <property type="entry name" value="NPHP3-like_N"/>
</dbReference>
<protein>
    <recommendedName>
        <fullName evidence="8">NACHT domain-containing protein</fullName>
    </recommendedName>
</protein>
<feature type="region of interest" description="Disordered" evidence="3">
    <location>
        <begin position="1056"/>
        <end position="1077"/>
    </location>
</feature>
<reference evidence="6" key="1">
    <citation type="submission" date="2023-06" db="EMBL/GenBank/DDBJ databases">
        <title>Genome-scale phylogeny and comparative genomics of the fungal order Sordariales.</title>
        <authorList>
            <consortium name="Lawrence Berkeley National Laboratory"/>
            <person name="Hensen N."/>
            <person name="Bonometti L."/>
            <person name="Westerberg I."/>
            <person name="Brannstrom I.O."/>
            <person name="Guillou S."/>
            <person name="Cros-Aarteil S."/>
            <person name="Calhoun S."/>
            <person name="Haridas S."/>
            <person name="Kuo A."/>
            <person name="Mondo S."/>
            <person name="Pangilinan J."/>
            <person name="Riley R."/>
            <person name="Labutti K."/>
            <person name="Andreopoulos B."/>
            <person name="Lipzen A."/>
            <person name="Chen C."/>
            <person name="Yanf M."/>
            <person name="Daum C."/>
            <person name="Ng V."/>
            <person name="Clum A."/>
            <person name="Steindorff A."/>
            <person name="Ohm R."/>
            <person name="Martin F."/>
            <person name="Silar P."/>
            <person name="Natvig D."/>
            <person name="Lalanne C."/>
            <person name="Gautier V."/>
            <person name="Ament-Velasquez S.L."/>
            <person name="Kruys A."/>
            <person name="Hutchinson M.I."/>
            <person name="Powell A.J."/>
            <person name="Barry K."/>
            <person name="Miller A.N."/>
            <person name="Grigoriev I.V."/>
            <person name="Debuchy R."/>
            <person name="Gladieux P."/>
            <person name="Thoren M.H."/>
            <person name="Johannesson H."/>
        </authorList>
    </citation>
    <scope>NUCLEOTIDE SEQUENCE</scope>
    <source>
        <strain evidence="6">8032-3</strain>
    </source>
</reference>
<organism evidence="6 7">
    <name type="scientific">Phialemonium atrogriseum</name>
    <dbReference type="NCBI Taxonomy" id="1093897"/>
    <lineage>
        <taxon>Eukaryota</taxon>
        <taxon>Fungi</taxon>
        <taxon>Dikarya</taxon>
        <taxon>Ascomycota</taxon>
        <taxon>Pezizomycotina</taxon>
        <taxon>Sordariomycetes</taxon>
        <taxon>Sordariomycetidae</taxon>
        <taxon>Cephalothecales</taxon>
        <taxon>Cephalothecaceae</taxon>
        <taxon>Phialemonium</taxon>
    </lineage>
</organism>
<dbReference type="PANTHER" id="PTHR10039:SF15">
    <property type="entry name" value="NACHT DOMAIN-CONTAINING PROTEIN"/>
    <property type="match status" value="1"/>
</dbReference>
<dbReference type="Proteomes" id="UP001244011">
    <property type="component" value="Unassembled WGS sequence"/>
</dbReference>
<keyword evidence="2" id="KW-0040">ANK repeat</keyword>
<dbReference type="Pfam" id="PF22939">
    <property type="entry name" value="WHD_GPIID"/>
    <property type="match status" value="1"/>
</dbReference>
<feature type="compositionally biased region" description="Basic and acidic residues" evidence="3">
    <location>
        <begin position="1362"/>
        <end position="1383"/>
    </location>
</feature>
<feature type="compositionally biased region" description="Low complexity" evidence="3">
    <location>
        <begin position="1064"/>
        <end position="1077"/>
    </location>
</feature>
<gene>
    <name evidence="6" type="ORF">QBC33DRAFT_622684</name>
</gene>